<sequence>MAKQDIRTLEDVKLLVNTFYGRVQQDTLIGPIFNTILDGRWEAHLEKMYGFWQTLLLDQHSYFGSPFPPHATLPVEADHFDAWLNLWTNTVREFFEGEKAEEAILRGEKMATMFLSKITYYRNTNARPLS</sequence>
<evidence type="ECO:0000256" key="3">
    <source>
        <dbReference type="ARBA" id="ARBA00022723"/>
    </source>
</evidence>
<dbReference type="STRING" id="525373.HMPREF0766_12988"/>
<dbReference type="Gene3D" id="1.10.490.10">
    <property type="entry name" value="Globins"/>
    <property type="match status" value="1"/>
</dbReference>
<dbReference type="EMBL" id="ACHA02000011">
    <property type="protein sequence ID" value="EFK57915.1"/>
    <property type="molecule type" value="Genomic_DNA"/>
</dbReference>
<accession>D7VPR8</accession>
<keyword evidence="1" id="KW-0813">Transport</keyword>
<dbReference type="Proteomes" id="UP000006258">
    <property type="component" value="Unassembled WGS sequence"/>
</dbReference>
<evidence type="ECO:0000256" key="1">
    <source>
        <dbReference type="ARBA" id="ARBA00022448"/>
    </source>
</evidence>
<dbReference type="InterPro" id="IPR001486">
    <property type="entry name" value="Hemoglobin_trunc"/>
</dbReference>
<keyword evidence="4" id="KW-0408">Iron</keyword>
<protein>
    <submittedName>
        <fullName evidence="5">Protozoan/cyanobacterial globin family protein</fullName>
    </submittedName>
</protein>
<dbReference type="RefSeq" id="WP_002993868.1">
    <property type="nucleotide sequence ID" value="NZ_GL379770.1"/>
</dbReference>
<dbReference type="eggNOG" id="COG2346">
    <property type="taxonomic scope" value="Bacteria"/>
</dbReference>
<dbReference type="Pfam" id="PF01152">
    <property type="entry name" value="Bac_globin"/>
    <property type="match status" value="1"/>
</dbReference>
<dbReference type="GO" id="GO:0019825">
    <property type="term" value="F:oxygen binding"/>
    <property type="evidence" value="ECO:0007669"/>
    <property type="project" value="InterPro"/>
</dbReference>
<proteinExistence type="predicted"/>
<dbReference type="CDD" id="cd08916">
    <property type="entry name" value="TrHb3_P"/>
    <property type="match status" value="1"/>
</dbReference>
<gene>
    <name evidence="5" type="ORF">HMPREF0766_12988</name>
</gene>
<evidence type="ECO:0000313" key="5">
    <source>
        <dbReference type="EMBL" id="EFK57915.1"/>
    </source>
</evidence>
<comment type="caution">
    <text evidence="5">The sequence shown here is derived from an EMBL/GenBank/DDBJ whole genome shotgun (WGS) entry which is preliminary data.</text>
</comment>
<reference evidence="5" key="1">
    <citation type="submission" date="2010-07" db="EMBL/GenBank/DDBJ databases">
        <authorList>
            <person name="Muzny D."/>
            <person name="Qin X."/>
            <person name="Buhay C."/>
            <person name="Dugan-Rocha S."/>
            <person name="Ding Y."/>
            <person name="Chen G."/>
            <person name="Hawes A."/>
            <person name="Holder M."/>
            <person name="Jhangiani S."/>
            <person name="Johnson A."/>
            <person name="Khan Z."/>
            <person name="Li Z."/>
            <person name="Liu W."/>
            <person name="Liu X."/>
            <person name="Perez L."/>
            <person name="Shen H."/>
            <person name="Wang Q."/>
            <person name="Watt J."/>
            <person name="Xi L."/>
            <person name="Xin Y."/>
            <person name="Zhou J."/>
            <person name="Deng J."/>
            <person name="Jiang H."/>
            <person name="Liu Y."/>
            <person name="Qu J."/>
            <person name="Song X.-Z."/>
            <person name="Zhang L."/>
            <person name="Villasana D."/>
            <person name="Johnson A."/>
            <person name="Liu J."/>
            <person name="Liyanage D."/>
            <person name="Lorensuhewa L."/>
            <person name="Robinson T."/>
            <person name="Song A."/>
            <person name="Song B.-B."/>
            <person name="Dinh H."/>
            <person name="Thornton R."/>
            <person name="Coyle M."/>
            <person name="Francisco L."/>
            <person name="Jackson L."/>
            <person name="Javaid M."/>
            <person name="Korchina V."/>
            <person name="Kovar C."/>
            <person name="Mata R."/>
            <person name="Mathew T."/>
            <person name="Ngo R."/>
            <person name="Nguyen L."/>
            <person name="Nguyen N."/>
            <person name="Okwuonu G."/>
            <person name="Ongeri F."/>
            <person name="Pham C."/>
            <person name="Simmons D."/>
            <person name="Wilczek-Boney K."/>
            <person name="Hale W."/>
            <person name="Jakkamsetti A."/>
            <person name="Pham P."/>
            <person name="Ruth R."/>
            <person name="San Lucas F."/>
            <person name="Warren J."/>
            <person name="Zhang J."/>
            <person name="Zhao Z."/>
            <person name="Zhou C."/>
            <person name="Zhu D."/>
            <person name="Lee S."/>
            <person name="Bess C."/>
            <person name="Blankenburg K."/>
            <person name="Forbes L."/>
            <person name="Fu Q."/>
            <person name="Gubbala S."/>
            <person name="Hirani K."/>
            <person name="Jayaseelan J.C."/>
            <person name="Lara F."/>
            <person name="Munidasa M."/>
            <person name="Palculict T."/>
            <person name="Patil S."/>
            <person name="Pu L.-L."/>
            <person name="Saada N."/>
            <person name="Tang L."/>
            <person name="Weissenberger G."/>
            <person name="Zhu Y."/>
            <person name="Hemphill L."/>
            <person name="Shang Y."/>
            <person name="Youmans B."/>
            <person name="Ayvaz T."/>
            <person name="Ross M."/>
            <person name="Santibanez J."/>
            <person name="Aqrawi P."/>
            <person name="Gross S."/>
            <person name="Joshi V."/>
            <person name="Fowler G."/>
            <person name="Nazareth L."/>
            <person name="Reid J."/>
            <person name="Worley K."/>
            <person name="Petrosino J."/>
            <person name="Highlander S."/>
            <person name="Gibbs R."/>
        </authorList>
    </citation>
    <scope>NUCLEOTIDE SEQUENCE [LARGE SCALE GENOMIC DNA]</scope>
    <source>
        <strain evidence="5">ATCC 33861</strain>
    </source>
</reference>
<dbReference type="InterPro" id="IPR012292">
    <property type="entry name" value="Globin/Proto"/>
</dbReference>
<dbReference type="GO" id="GO:0020037">
    <property type="term" value="F:heme binding"/>
    <property type="evidence" value="ECO:0007669"/>
    <property type="project" value="InterPro"/>
</dbReference>
<evidence type="ECO:0000313" key="6">
    <source>
        <dbReference type="Proteomes" id="UP000006258"/>
    </source>
</evidence>
<dbReference type="SUPFAM" id="SSF46458">
    <property type="entry name" value="Globin-like"/>
    <property type="match status" value="1"/>
</dbReference>
<keyword evidence="3" id="KW-0479">Metal-binding</keyword>
<dbReference type="HOGENOM" id="CLU_104957_4_0_10"/>
<dbReference type="AlphaFoldDB" id="D7VPR8"/>
<name>D7VPR8_SPHSI</name>
<dbReference type="OrthoDB" id="25954at2"/>
<keyword evidence="2" id="KW-0349">Heme</keyword>
<evidence type="ECO:0000256" key="4">
    <source>
        <dbReference type="ARBA" id="ARBA00023004"/>
    </source>
</evidence>
<keyword evidence="6" id="KW-1185">Reference proteome</keyword>
<organism evidence="5 6">
    <name type="scientific">Sphingobacterium spiritivorum ATCC 33861</name>
    <dbReference type="NCBI Taxonomy" id="525373"/>
    <lineage>
        <taxon>Bacteria</taxon>
        <taxon>Pseudomonadati</taxon>
        <taxon>Bacteroidota</taxon>
        <taxon>Sphingobacteriia</taxon>
        <taxon>Sphingobacteriales</taxon>
        <taxon>Sphingobacteriaceae</taxon>
        <taxon>Sphingobacterium</taxon>
    </lineage>
</organism>
<dbReference type="GeneID" id="95427449"/>
<dbReference type="InterPro" id="IPR009050">
    <property type="entry name" value="Globin-like_sf"/>
</dbReference>
<evidence type="ECO:0000256" key="2">
    <source>
        <dbReference type="ARBA" id="ARBA00022617"/>
    </source>
</evidence>
<dbReference type="GO" id="GO:0046872">
    <property type="term" value="F:metal ion binding"/>
    <property type="evidence" value="ECO:0007669"/>
    <property type="project" value="UniProtKB-KW"/>
</dbReference>